<dbReference type="Pfam" id="PF09186">
    <property type="entry name" value="DUF1949"/>
    <property type="match status" value="1"/>
</dbReference>
<dbReference type="PANTHER" id="PTHR16301">
    <property type="entry name" value="IMPACT-RELATED"/>
    <property type="match status" value="1"/>
</dbReference>
<comment type="similarity">
    <text evidence="1">Belongs to the IMPACT family.</text>
</comment>
<gene>
    <name evidence="4" type="ORF">CJ216_04240</name>
</gene>
<evidence type="ECO:0000313" key="5">
    <source>
        <dbReference type="Proteomes" id="UP000235771"/>
    </source>
</evidence>
<dbReference type="InterPro" id="IPR023582">
    <property type="entry name" value="Impact"/>
</dbReference>
<name>A0A2N6RYU3_9BIFI</name>
<organism evidence="4 5">
    <name type="scientific">Gardnerella greenwoodii</name>
    <dbReference type="NCBI Taxonomy" id="2914925"/>
    <lineage>
        <taxon>Bacteria</taxon>
        <taxon>Bacillati</taxon>
        <taxon>Actinomycetota</taxon>
        <taxon>Actinomycetes</taxon>
        <taxon>Bifidobacteriales</taxon>
        <taxon>Bifidobacteriaceae</taxon>
        <taxon>Gardnerella</taxon>
    </lineage>
</organism>
<dbReference type="InterPro" id="IPR015269">
    <property type="entry name" value="UPF0029_Impact_C"/>
</dbReference>
<dbReference type="InterPro" id="IPR001498">
    <property type="entry name" value="Impact_N"/>
</dbReference>
<feature type="domain" description="UPF0029" evidence="3">
    <location>
        <begin position="157"/>
        <end position="211"/>
    </location>
</feature>
<dbReference type="EMBL" id="PNGV01000001">
    <property type="protein sequence ID" value="PMC43287.1"/>
    <property type="molecule type" value="Genomic_DNA"/>
</dbReference>
<accession>A0A2N6RYU3</accession>
<dbReference type="SUPFAM" id="SSF54211">
    <property type="entry name" value="Ribosomal protein S5 domain 2-like"/>
    <property type="match status" value="1"/>
</dbReference>
<dbReference type="InterPro" id="IPR020568">
    <property type="entry name" value="Ribosomal_Su5_D2-typ_SF"/>
</dbReference>
<comment type="caution">
    <text evidence="4">The sequence shown here is derived from an EMBL/GenBank/DDBJ whole genome shotgun (WGS) entry which is preliminary data.</text>
</comment>
<dbReference type="GeneID" id="98326290"/>
<dbReference type="Gene3D" id="3.30.230.30">
    <property type="entry name" value="Impact, N-terminal domain"/>
    <property type="match status" value="1"/>
</dbReference>
<dbReference type="PANTHER" id="PTHR16301:SF20">
    <property type="entry name" value="IMPACT FAMILY MEMBER YIGZ"/>
    <property type="match status" value="1"/>
</dbReference>
<reference evidence="4 5" key="1">
    <citation type="submission" date="2017-09" db="EMBL/GenBank/DDBJ databases">
        <title>Bacterial strain isolated from the female urinary microbiota.</title>
        <authorList>
            <person name="Thomas-White K."/>
            <person name="Kumar N."/>
            <person name="Forster S."/>
            <person name="Putonti C."/>
            <person name="Lawley T."/>
            <person name="Wolfe A.J."/>
        </authorList>
    </citation>
    <scope>NUCLEOTIDE SEQUENCE [LARGE SCALE GENOMIC DNA]</scope>
    <source>
        <strain evidence="4 5">UMB1686</strain>
    </source>
</reference>
<dbReference type="InterPro" id="IPR036956">
    <property type="entry name" value="Impact_N_sf"/>
</dbReference>
<dbReference type="InterPro" id="IPR035647">
    <property type="entry name" value="EFG_III/V"/>
</dbReference>
<sequence>MPDLHTDSHTDSHTVLHTVQENSSNPAHDAFVEKKSEFIGNICHVTTLDEAVDFVQSVKVANPKARHVAYAAICGMHGAQLCERMSDDGEPAGTAGKPILDVLRSANLTDCVVTVTRYFGGILLGSGGLTRAYAKSASMAVAAAKIVDIVSCISFACNLKYQQLRMLQHIVNQVEGVIDSENYGADITLNISVPTYKSEEFLLLVKNAFSGSVVPEVLCRKQMVL</sequence>
<dbReference type="Pfam" id="PF01205">
    <property type="entry name" value="Impact_N"/>
    <property type="match status" value="1"/>
</dbReference>
<keyword evidence="5" id="KW-1185">Reference proteome</keyword>
<dbReference type="GO" id="GO:0005737">
    <property type="term" value="C:cytoplasm"/>
    <property type="evidence" value="ECO:0007669"/>
    <property type="project" value="TreeGrafter"/>
</dbReference>
<protein>
    <submittedName>
        <fullName evidence="4">IMPACT family protein</fullName>
    </submittedName>
</protein>
<dbReference type="GO" id="GO:0006446">
    <property type="term" value="P:regulation of translational initiation"/>
    <property type="evidence" value="ECO:0007669"/>
    <property type="project" value="TreeGrafter"/>
</dbReference>
<evidence type="ECO:0000259" key="2">
    <source>
        <dbReference type="Pfam" id="PF01205"/>
    </source>
</evidence>
<evidence type="ECO:0000259" key="3">
    <source>
        <dbReference type="Pfam" id="PF09186"/>
    </source>
</evidence>
<dbReference type="RefSeq" id="WP_102694980.1">
    <property type="nucleotide sequence ID" value="NZ_JAKNCL010000001.1"/>
</dbReference>
<dbReference type="Gene3D" id="3.30.70.240">
    <property type="match status" value="1"/>
</dbReference>
<feature type="domain" description="Impact N-terminal" evidence="2">
    <location>
        <begin position="34"/>
        <end position="140"/>
    </location>
</feature>
<dbReference type="AlphaFoldDB" id="A0A2N6RYU3"/>
<proteinExistence type="inferred from homology"/>
<evidence type="ECO:0000313" key="4">
    <source>
        <dbReference type="EMBL" id="PMC43287.1"/>
    </source>
</evidence>
<dbReference type="Proteomes" id="UP000235771">
    <property type="component" value="Unassembled WGS sequence"/>
</dbReference>
<evidence type="ECO:0000256" key="1">
    <source>
        <dbReference type="ARBA" id="ARBA00007665"/>
    </source>
</evidence>
<dbReference type="SUPFAM" id="SSF54980">
    <property type="entry name" value="EF-G C-terminal domain-like"/>
    <property type="match status" value="1"/>
</dbReference>